<evidence type="ECO:0000313" key="3">
    <source>
        <dbReference type="EMBL" id="SCL38114.1"/>
    </source>
</evidence>
<keyword evidence="2" id="KW-0812">Transmembrane</keyword>
<proteinExistence type="predicted"/>
<keyword evidence="2" id="KW-0472">Membrane</keyword>
<reference evidence="4" key="1">
    <citation type="submission" date="2016-06" db="EMBL/GenBank/DDBJ databases">
        <authorList>
            <person name="Varghese N."/>
            <person name="Submissions Spin"/>
        </authorList>
    </citation>
    <scope>NUCLEOTIDE SEQUENCE [LARGE SCALE GENOMIC DNA]</scope>
    <source>
        <strain evidence="4">DSM 45431</strain>
    </source>
</reference>
<sequence>MPRCGGPLAGRYYRAAMVWRVLGGGVALLGVIGVVLTVAALLHGESAAAPIGVVGLLLLALGLRLAMVPPRPLAYSPPRRVWSSPIFNNYGSGPDSGDDRSSGDGGGSWGGDNGGGGGWWGGDGGGGGGSSGGGGGDGGGGGGS</sequence>
<feature type="transmembrane region" description="Helical" evidence="2">
    <location>
        <begin position="48"/>
        <end position="67"/>
    </location>
</feature>
<organism evidence="3 4">
    <name type="scientific">Micromonospora rhizosphaerae</name>
    <dbReference type="NCBI Taxonomy" id="568872"/>
    <lineage>
        <taxon>Bacteria</taxon>
        <taxon>Bacillati</taxon>
        <taxon>Actinomycetota</taxon>
        <taxon>Actinomycetes</taxon>
        <taxon>Micromonosporales</taxon>
        <taxon>Micromonosporaceae</taxon>
        <taxon>Micromonospora</taxon>
    </lineage>
</organism>
<feature type="region of interest" description="Disordered" evidence="1">
    <location>
        <begin position="75"/>
        <end position="144"/>
    </location>
</feature>
<keyword evidence="4" id="KW-1185">Reference proteome</keyword>
<keyword evidence="2" id="KW-1133">Transmembrane helix</keyword>
<dbReference type="STRING" id="568872.GA0070624_6103"/>
<evidence type="ECO:0000256" key="2">
    <source>
        <dbReference type="SAM" id="Phobius"/>
    </source>
</evidence>
<gene>
    <name evidence="3" type="ORF">GA0070624_6103</name>
</gene>
<feature type="compositionally biased region" description="Gly residues" evidence="1">
    <location>
        <begin position="103"/>
        <end position="144"/>
    </location>
</feature>
<evidence type="ECO:0000256" key="1">
    <source>
        <dbReference type="SAM" id="MobiDB-lite"/>
    </source>
</evidence>
<dbReference type="EMBL" id="FMHV01000002">
    <property type="protein sequence ID" value="SCL38114.1"/>
    <property type="molecule type" value="Genomic_DNA"/>
</dbReference>
<dbReference type="AlphaFoldDB" id="A0A1C6T8L8"/>
<protein>
    <submittedName>
        <fullName evidence="3">Uncharacterized protein</fullName>
    </submittedName>
</protein>
<accession>A0A1C6T8L8</accession>
<feature type="transmembrane region" description="Helical" evidence="2">
    <location>
        <begin position="21"/>
        <end position="42"/>
    </location>
</feature>
<evidence type="ECO:0000313" key="4">
    <source>
        <dbReference type="Proteomes" id="UP000199413"/>
    </source>
</evidence>
<dbReference type="Proteomes" id="UP000199413">
    <property type="component" value="Unassembled WGS sequence"/>
</dbReference>
<name>A0A1C6T8L8_9ACTN</name>